<dbReference type="PANTHER" id="PTHR40101:SF1">
    <property type="entry name" value="4FE-4S DOMAIN-CONTAINING PROTEIN"/>
    <property type="match status" value="1"/>
</dbReference>
<dbReference type="InterPro" id="IPR019224">
    <property type="entry name" value="DUF2148"/>
</dbReference>
<dbReference type="InterPro" id="IPR007202">
    <property type="entry name" value="4Fe-4S_dom"/>
</dbReference>
<sequence length="179" mass="19229">MKAEDEALLRVAELMALSARTAPKARGLDSLSIAIVYGEEKEKLAKMMEELADELGQAFFKRDAENVRQSPVVLLLAVKATEPKRLDCSACGYRTCSDFEKAPKSMGRAYRGPTCAMYITDLGIAAGSAAKTASMLNADNRIMYTVGTAALRLGLIDGDVALGIPLSATGKSPYFDRRA</sequence>
<dbReference type="EMBL" id="NDWU01000001">
    <property type="protein sequence ID" value="PUA34394.1"/>
    <property type="molecule type" value="Genomic_DNA"/>
</dbReference>
<dbReference type="PANTHER" id="PTHR40101">
    <property type="entry name" value="CONSERVED PROTEIN"/>
    <property type="match status" value="1"/>
</dbReference>
<protein>
    <recommendedName>
        <fullName evidence="5">4Fe-4S domain-containing protein</fullName>
    </recommendedName>
</protein>
<evidence type="ECO:0000256" key="4">
    <source>
        <dbReference type="ARBA" id="ARBA00023014"/>
    </source>
</evidence>
<evidence type="ECO:0000313" key="6">
    <source>
        <dbReference type="EMBL" id="PUA34394.1"/>
    </source>
</evidence>
<dbReference type="GO" id="GO:0046872">
    <property type="term" value="F:metal ion binding"/>
    <property type="evidence" value="ECO:0007669"/>
    <property type="project" value="UniProtKB-KW"/>
</dbReference>
<proteinExistence type="predicted"/>
<keyword evidence="2" id="KW-0479">Metal-binding</keyword>
<evidence type="ECO:0000256" key="2">
    <source>
        <dbReference type="ARBA" id="ARBA00022723"/>
    </source>
</evidence>
<dbReference type="PROSITE" id="PS51656">
    <property type="entry name" value="4FE4S"/>
    <property type="match status" value="1"/>
</dbReference>
<feature type="domain" description="4Fe-4S" evidence="5">
    <location>
        <begin position="68"/>
        <end position="132"/>
    </location>
</feature>
<evidence type="ECO:0000259" key="5">
    <source>
        <dbReference type="PROSITE" id="PS51656"/>
    </source>
</evidence>
<reference evidence="6 7" key="1">
    <citation type="submission" date="2017-04" db="EMBL/GenBank/DDBJ databases">
        <title>Draft Aigarchaeota genome from a New Zealand hot spring.</title>
        <authorList>
            <person name="Reysenbach A.-L."/>
            <person name="Donaho J.A."/>
            <person name="Gerhart J."/>
            <person name="Kelley J.F."/>
            <person name="Kouba K."/>
            <person name="Podar M."/>
            <person name="Stott M."/>
        </authorList>
    </citation>
    <scope>NUCLEOTIDE SEQUENCE [LARGE SCALE GENOMIC DNA]</scope>
    <source>
        <strain evidence="6">NZ13_MG1</strain>
    </source>
</reference>
<keyword evidence="4" id="KW-0411">Iron-sulfur</keyword>
<evidence type="ECO:0000313" key="7">
    <source>
        <dbReference type="Proteomes" id="UP000244066"/>
    </source>
</evidence>
<organism evidence="6 7">
    <name type="scientific">Candidatus Terraquivivens tikiterensis</name>
    <dbReference type="NCBI Taxonomy" id="1980982"/>
    <lineage>
        <taxon>Archaea</taxon>
        <taxon>Nitrososphaerota</taxon>
        <taxon>Candidatus Wolframiiraptoraceae</taxon>
        <taxon>Candidatus Terraquivivens</taxon>
    </lineage>
</organism>
<keyword evidence="3" id="KW-0408">Iron</keyword>
<dbReference type="AlphaFoldDB" id="A0A2R7YA29"/>
<dbReference type="Proteomes" id="UP000244066">
    <property type="component" value="Unassembled WGS sequence"/>
</dbReference>
<evidence type="ECO:0000256" key="1">
    <source>
        <dbReference type="ARBA" id="ARBA00022485"/>
    </source>
</evidence>
<accession>A0A2R7YA29</accession>
<keyword evidence="1" id="KW-0004">4Fe-4S</keyword>
<name>A0A2R7YA29_9ARCH</name>
<gene>
    <name evidence="6" type="ORF">B9J98_00700</name>
</gene>
<dbReference type="GO" id="GO:0051539">
    <property type="term" value="F:4 iron, 4 sulfur cluster binding"/>
    <property type="evidence" value="ECO:0007669"/>
    <property type="project" value="UniProtKB-KW"/>
</dbReference>
<dbReference type="Pfam" id="PF09918">
    <property type="entry name" value="DUF2148"/>
    <property type="match status" value="1"/>
</dbReference>
<evidence type="ECO:0000256" key="3">
    <source>
        <dbReference type="ARBA" id="ARBA00023004"/>
    </source>
</evidence>
<comment type="caution">
    <text evidence="6">The sequence shown here is derived from an EMBL/GenBank/DDBJ whole genome shotgun (WGS) entry which is preliminary data.</text>
</comment>